<dbReference type="Pfam" id="PF07715">
    <property type="entry name" value="Plug"/>
    <property type="match status" value="1"/>
</dbReference>
<evidence type="ECO:0000256" key="3">
    <source>
        <dbReference type="ARBA" id="ARBA00022452"/>
    </source>
</evidence>
<evidence type="ECO:0000256" key="11">
    <source>
        <dbReference type="RuleBase" id="RU003357"/>
    </source>
</evidence>
<comment type="subcellular location">
    <subcellularLocation>
        <location evidence="1 10">Cell outer membrane</location>
        <topology evidence="1 10">Multi-pass membrane protein</topology>
    </subcellularLocation>
</comment>
<evidence type="ECO:0000256" key="4">
    <source>
        <dbReference type="ARBA" id="ARBA00022692"/>
    </source>
</evidence>
<dbReference type="InterPro" id="IPR039426">
    <property type="entry name" value="TonB-dep_rcpt-like"/>
</dbReference>
<dbReference type="AlphaFoldDB" id="A0A7V0MYG0"/>
<feature type="domain" description="TonB-dependent receptor-like beta-barrel" evidence="13">
    <location>
        <begin position="236"/>
        <end position="617"/>
    </location>
</feature>
<evidence type="ECO:0000256" key="6">
    <source>
        <dbReference type="ARBA" id="ARBA00023077"/>
    </source>
</evidence>
<dbReference type="SUPFAM" id="SSF56935">
    <property type="entry name" value="Porins"/>
    <property type="match status" value="1"/>
</dbReference>
<dbReference type="Gene3D" id="2.170.130.10">
    <property type="entry name" value="TonB-dependent receptor, plug domain"/>
    <property type="match status" value="1"/>
</dbReference>
<dbReference type="InterPro" id="IPR037066">
    <property type="entry name" value="Plug_dom_sf"/>
</dbReference>
<sequence>MRRRVLRSRDKGSFVSGKICKGEKGEFIKMVVFLLFLLLIIDFIFPLAFSKAQNVDVFDLGSIVITATRVPQLLKNTPGSVTVITEKEIKLSEARNVGEVLERVAGIKINSYGFNGMSSLSLRGSSASQVLVMIDGRPINLASSGSVDLSQYSLENVRRIEIARGPFSALYGAGALGGVVNIITKNPPRETTAELKLSQGSFNSSFYHLLYGSGKDKSGYLFTIEKDYSRGDRQNSWRNFFNLNGKITYFSSLFTGGYSQDKEGVPGSLGSPTPEATQNNKRSWFDFSKKWSWRKCRFLLKGFLNQNKIIYENPDRNQRDTTEDKTFGINFQNTIFLSSKHNFIWGVDWREDEVDIRTINGTSRIGGKRKVNSGSLYLQDEVNPFSNSTLVLGARYDNHSVYGSQLSPRIGFLHHFGKLTSLRLSWGKAFRAPTIDDLYWQEDWGWGMGLFGNPDLTPEKSSEYEVGIEHIFTPEILGRATFFSSYIDDLISWVETSPWRWEAQNIDKAKIKGLETEIKLKLLRRVFLSFNYTYLEAKDDREFKGKFLPYRPQNKFFCTLRYKIRPGLLLYLEGKIVGKRYTNRENTQELPSYSLIGTRLIFNPNRKSEIFVKVDNLLDEKYEDAKGYPMPGRTIKGGVKVTL</sequence>
<gene>
    <name evidence="15" type="ORF">ENG47_01080</name>
</gene>
<evidence type="ECO:0000256" key="2">
    <source>
        <dbReference type="ARBA" id="ARBA00022448"/>
    </source>
</evidence>
<keyword evidence="5" id="KW-0732">Signal</keyword>
<dbReference type="GO" id="GO:0044718">
    <property type="term" value="P:siderophore transmembrane transport"/>
    <property type="evidence" value="ECO:0007669"/>
    <property type="project" value="TreeGrafter"/>
</dbReference>
<dbReference type="Pfam" id="PF00593">
    <property type="entry name" value="TonB_dep_Rec_b-barrel"/>
    <property type="match status" value="1"/>
</dbReference>
<keyword evidence="2 10" id="KW-0813">Transport</keyword>
<comment type="caution">
    <text evidence="15">The sequence shown here is derived from an EMBL/GenBank/DDBJ whole genome shotgun (WGS) entry which is preliminary data.</text>
</comment>
<evidence type="ECO:0000256" key="9">
    <source>
        <dbReference type="ARBA" id="ARBA00023237"/>
    </source>
</evidence>
<keyword evidence="4 10" id="KW-0812">Transmembrane</keyword>
<evidence type="ECO:0000256" key="5">
    <source>
        <dbReference type="ARBA" id="ARBA00022729"/>
    </source>
</evidence>
<evidence type="ECO:0000313" key="15">
    <source>
        <dbReference type="EMBL" id="HDN84334.1"/>
    </source>
</evidence>
<keyword evidence="7 10" id="KW-0472">Membrane</keyword>
<dbReference type="GO" id="GO:0009279">
    <property type="term" value="C:cell outer membrane"/>
    <property type="evidence" value="ECO:0007669"/>
    <property type="project" value="UniProtKB-SubCell"/>
</dbReference>
<evidence type="ECO:0000256" key="8">
    <source>
        <dbReference type="ARBA" id="ARBA00023170"/>
    </source>
</evidence>
<evidence type="ECO:0000256" key="10">
    <source>
        <dbReference type="PROSITE-ProRule" id="PRU01360"/>
    </source>
</evidence>
<accession>A0A7V0MYG0</accession>
<dbReference type="PANTHER" id="PTHR30069">
    <property type="entry name" value="TONB-DEPENDENT OUTER MEMBRANE RECEPTOR"/>
    <property type="match status" value="1"/>
</dbReference>
<keyword evidence="6 11" id="KW-0798">TonB box</keyword>
<keyword evidence="9 10" id="KW-0998">Cell outer membrane</keyword>
<evidence type="ECO:0000259" key="13">
    <source>
        <dbReference type="Pfam" id="PF00593"/>
    </source>
</evidence>
<dbReference type="InterPro" id="IPR000531">
    <property type="entry name" value="Beta-barrel_TonB"/>
</dbReference>
<dbReference type="GO" id="GO:0015344">
    <property type="term" value="F:siderophore uptake transmembrane transporter activity"/>
    <property type="evidence" value="ECO:0007669"/>
    <property type="project" value="TreeGrafter"/>
</dbReference>
<dbReference type="Proteomes" id="UP000885660">
    <property type="component" value="Unassembled WGS sequence"/>
</dbReference>
<dbReference type="PROSITE" id="PS52016">
    <property type="entry name" value="TONB_DEPENDENT_REC_3"/>
    <property type="match status" value="1"/>
</dbReference>
<proteinExistence type="inferred from homology"/>
<evidence type="ECO:0000256" key="1">
    <source>
        <dbReference type="ARBA" id="ARBA00004571"/>
    </source>
</evidence>
<keyword evidence="3 10" id="KW-1134">Transmembrane beta strand</keyword>
<dbReference type="PANTHER" id="PTHR30069:SF29">
    <property type="entry name" value="HEMOGLOBIN AND HEMOGLOBIN-HAPTOGLOBIN-BINDING PROTEIN 1-RELATED"/>
    <property type="match status" value="1"/>
</dbReference>
<dbReference type="CDD" id="cd01347">
    <property type="entry name" value="ligand_gated_channel"/>
    <property type="match status" value="1"/>
</dbReference>
<name>A0A7V0MYG0_UNCAE</name>
<dbReference type="EMBL" id="DRBC01000063">
    <property type="protein sequence ID" value="HDN84334.1"/>
    <property type="molecule type" value="Genomic_DNA"/>
</dbReference>
<keyword evidence="8 15" id="KW-0675">Receptor</keyword>
<feature type="transmembrane region" description="Helical" evidence="12">
    <location>
        <begin position="27"/>
        <end position="49"/>
    </location>
</feature>
<evidence type="ECO:0000259" key="14">
    <source>
        <dbReference type="Pfam" id="PF07715"/>
    </source>
</evidence>
<dbReference type="InterPro" id="IPR012910">
    <property type="entry name" value="Plug_dom"/>
</dbReference>
<reference evidence="15" key="1">
    <citation type="journal article" date="2020" name="mSystems">
        <title>Genome- and Community-Level Interaction Insights into Carbon Utilization and Element Cycling Functions of Hydrothermarchaeota in Hydrothermal Sediment.</title>
        <authorList>
            <person name="Zhou Z."/>
            <person name="Liu Y."/>
            <person name="Xu W."/>
            <person name="Pan J."/>
            <person name="Luo Z.H."/>
            <person name="Li M."/>
        </authorList>
    </citation>
    <scope>NUCLEOTIDE SEQUENCE [LARGE SCALE GENOMIC DNA]</scope>
    <source>
        <strain evidence="15">HyVt-219</strain>
    </source>
</reference>
<keyword evidence="12" id="KW-1133">Transmembrane helix</keyword>
<evidence type="ECO:0000256" key="7">
    <source>
        <dbReference type="ARBA" id="ARBA00023136"/>
    </source>
</evidence>
<protein>
    <submittedName>
        <fullName evidence="15">TonB-dependent receptor</fullName>
    </submittedName>
</protein>
<organism evidence="15">
    <name type="scientific">Aerophobetes bacterium</name>
    <dbReference type="NCBI Taxonomy" id="2030807"/>
    <lineage>
        <taxon>Bacteria</taxon>
        <taxon>Candidatus Aerophobota</taxon>
    </lineage>
</organism>
<dbReference type="Gene3D" id="2.40.170.20">
    <property type="entry name" value="TonB-dependent receptor, beta-barrel domain"/>
    <property type="match status" value="1"/>
</dbReference>
<evidence type="ECO:0000256" key="12">
    <source>
        <dbReference type="SAM" id="Phobius"/>
    </source>
</evidence>
<comment type="similarity">
    <text evidence="10 11">Belongs to the TonB-dependent receptor family.</text>
</comment>
<feature type="domain" description="TonB-dependent receptor plug" evidence="14">
    <location>
        <begin position="75"/>
        <end position="179"/>
    </location>
</feature>
<dbReference type="InterPro" id="IPR036942">
    <property type="entry name" value="Beta-barrel_TonB_sf"/>
</dbReference>